<dbReference type="Pfam" id="PF07727">
    <property type="entry name" value="RVT_2"/>
    <property type="match status" value="1"/>
</dbReference>
<name>A0A1K0GDT1_9BASI</name>
<accession>A0A1K0GDT1</accession>
<organism evidence="2 3">
    <name type="scientific">Ustilago bromivora</name>
    <dbReference type="NCBI Taxonomy" id="307758"/>
    <lineage>
        <taxon>Eukaryota</taxon>
        <taxon>Fungi</taxon>
        <taxon>Dikarya</taxon>
        <taxon>Basidiomycota</taxon>
        <taxon>Ustilaginomycotina</taxon>
        <taxon>Ustilaginomycetes</taxon>
        <taxon>Ustilaginales</taxon>
        <taxon>Ustilaginaceae</taxon>
        <taxon>Ustilago</taxon>
    </lineage>
</organism>
<evidence type="ECO:0000313" key="2">
    <source>
        <dbReference type="EMBL" id="SAM86220.1"/>
    </source>
</evidence>
<dbReference type="OrthoDB" id="8067151at2759"/>
<dbReference type="EMBL" id="LT558137">
    <property type="protein sequence ID" value="SAM86220.1"/>
    <property type="molecule type" value="Genomic_DNA"/>
</dbReference>
<reference evidence="3" key="1">
    <citation type="submission" date="2016-04" db="EMBL/GenBank/DDBJ databases">
        <authorList>
            <person name="Guldener U."/>
            <person name="Guldener U."/>
        </authorList>
    </citation>
    <scope>NUCLEOTIDE SEQUENCE [LARGE SCALE GENOMIC DNA]</scope>
    <source>
        <strain evidence="3">UB2112</strain>
    </source>
</reference>
<dbReference type="Proteomes" id="UP000179920">
    <property type="component" value="Chromosome XXI"/>
</dbReference>
<protein>
    <recommendedName>
        <fullName evidence="1">Reverse transcriptase Ty1/copia-type domain-containing protein</fullName>
    </recommendedName>
</protein>
<dbReference type="AlphaFoldDB" id="A0A1K0GDT1"/>
<proteinExistence type="predicted"/>
<dbReference type="InterPro" id="IPR013103">
    <property type="entry name" value="RVT_2"/>
</dbReference>
<feature type="domain" description="Reverse transcriptase Ty1/copia-type" evidence="1">
    <location>
        <begin position="9"/>
        <end position="107"/>
    </location>
</feature>
<evidence type="ECO:0000259" key="1">
    <source>
        <dbReference type="Pfam" id="PF07727"/>
    </source>
</evidence>
<sequence length="153" mass="16939">MHIQDLLRRPCDTCIYTRGIKDAMVMLVVYVDDLLVVGATSSCVRSIRQQLSSVFSITDQGNILHIIGMNVRYDQEAHTLLINQSGYIKGILEKFGMNDTWTVQSPATEAINTMGPRQGVTANAKEVRHYALLVSSLLWIVQGTQPDIAFAVG</sequence>
<evidence type="ECO:0000313" key="3">
    <source>
        <dbReference type="Proteomes" id="UP000179920"/>
    </source>
</evidence>
<gene>
    <name evidence="2" type="ORF">UBRO_21020</name>
</gene>